<evidence type="ECO:0000256" key="2">
    <source>
        <dbReference type="ARBA" id="ARBA00022771"/>
    </source>
</evidence>
<dbReference type="PROSITE" id="PS51805">
    <property type="entry name" value="EPHD"/>
    <property type="match status" value="1"/>
</dbReference>
<dbReference type="EMBL" id="CAJZBQ010000018">
    <property type="protein sequence ID" value="CAG9317380.1"/>
    <property type="molecule type" value="Genomic_DNA"/>
</dbReference>
<dbReference type="AlphaFoldDB" id="A0AAU9J9K7"/>
<dbReference type="InterPro" id="IPR001965">
    <property type="entry name" value="Znf_PHD"/>
</dbReference>
<dbReference type="InterPro" id="IPR050701">
    <property type="entry name" value="Histone_Mod_Regulator"/>
</dbReference>
<comment type="caution">
    <text evidence="5">The sequence shown here is derived from an EMBL/GenBank/DDBJ whole genome shotgun (WGS) entry which is preliminary data.</text>
</comment>
<evidence type="ECO:0000313" key="5">
    <source>
        <dbReference type="EMBL" id="CAG9317380.1"/>
    </source>
</evidence>
<gene>
    <name evidence="5" type="ORF">BSTOLATCC_MIC18632</name>
</gene>
<dbReference type="GO" id="GO:0006357">
    <property type="term" value="P:regulation of transcription by RNA polymerase II"/>
    <property type="evidence" value="ECO:0007669"/>
    <property type="project" value="TreeGrafter"/>
</dbReference>
<dbReference type="Pfam" id="PF13832">
    <property type="entry name" value="zf-HC5HC2H_2"/>
    <property type="match status" value="2"/>
</dbReference>
<dbReference type="CDD" id="cd15571">
    <property type="entry name" value="ePHD"/>
    <property type="match status" value="1"/>
</dbReference>
<sequence length="576" mass="66043">MKAMSQEPAGNLTNNSTSQTCCLCPPIYATYASSPMKKVSSNKWAHVECIQYILETYIDDSDPEFPVKGVEDIDPSAYILKCAICERRSCGVCVNCGDQSCPYTFHPQCAIRKGLKADPPHLYCPDHSNIPKEPKPAPLPAHMIKSEKPIKNEIVLINHRFTSSQSIKHLRRIKASTDSDNFSIIEDNFKKFPQDLLIRSSLPYEKKTISGISKPLQSLNKCSALIHGHDLVALVQFILTSRERKRASSDYFIVQPYQGEVSNLKFDMLLKYYKLFNRDFGTDLEIIGRCLSESECGTDEVSRELLYCLEYLSRKTLPSVNHLKGLLSLLVEKQQPRLDMSKIHDINREAWTITQWGFIYRCLKSGLREKNQSDYEVRFHAVEECDCCVCYHCNEDETILNPLIGCRGCKLLIHRACLGFQTYVDDYYCELCREKACPRCILCSKKGGPMKKAGPEWFHISCALWDPKRVEFEDIRNLEGLRISGENMIGQCTVCHKSQGLLSQCKECGELAHLLCAWKNGMKFETEDYISSGIRKLLVKFVCHTHTPQRDAEEQKDLRSRPFRYYETPRLKRNRS</sequence>
<dbReference type="Proteomes" id="UP001162131">
    <property type="component" value="Unassembled WGS sequence"/>
</dbReference>
<dbReference type="InterPro" id="IPR013083">
    <property type="entry name" value="Znf_RING/FYVE/PHD"/>
</dbReference>
<dbReference type="PANTHER" id="PTHR13793:SF107">
    <property type="entry name" value="BROMODOMAIN-CONTAINING PROTEIN HOMOLOG"/>
    <property type="match status" value="1"/>
</dbReference>
<protein>
    <recommendedName>
        <fullName evidence="4">PHD-type domain-containing protein</fullName>
    </recommendedName>
</protein>
<dbReference type="GO" id="GO:0008270">
    <property type="term" value="F:zinc ion binding"/>
    <property type="evidence" value="ECO:0007669"/>
    <property type="project" value="UniProtKB-KW"/>
</dbReference>
<keyword evidence="3" id="KW-0862">Zinc</keyword>
<dbReference type="InterPro" id="IPR011011">
    <property type="entry name" value="Znf_FYVE_PHD"/>
</dbReference>
<name>A0AAU9J9K7_9CILI</name>
<evidence type="ECO:0000259" key="4">
    <source>
        <dbReference type="PROSITE" id="PS51805"/>
    </source>
</evidence>
<keyword evidence="2" id="KW-0863">Zinc-finger</keyword>
<accession>A0AAU9J9K7</accession>
<reference evidence="5" key="1">
    <citation type="submission" date="2021-09" db="EMBL/GenBank/DDBJ databases">
        <authorList>
            <consortium name="AG Swart"/>
            <person name="Singh M."/>
            <person name="Singh A."/>
            <person name="Seah K."/>
            <person name="Emmerich C."/>
        </authorList>
    </citation>
    <scope>NUCLEOTIDE SEQUENCE</scope>
    <source>
        <strain evidence="5">ATCC30299</strain>
    </source>
</reference>
<keyword evidence="1" id="KW-0479">Metal-binding</keyword>
<dbReference type="SMART" id="SM00249">
    <property type="entry name" value="PHD"/>
    <property type="match status" value="3"/>
</dbReference>
<dbReference type="SUPFAM" id="SSF57903">
    <property type="entry name" value="FYVE/PHD zinc finger"/>
    <property type="match status" value="1"/>
</dbReference>
<evidence type="ECO:0000313" key="6">
    <source>
        <dbReference type="Proteomes" id="UP001162131"/>
    </source>
</evidence>
<feature type="domain" description="PHD-type" evidence="4">
    <location>
        <begin position="18"/>
        <end position="128"/>
    </location>
</feature>
<keyword evidence="6" id="KW-1185">Reference proteome</keyword>
<evidence type="ECO:0000256" key="1">
    <source>
        <dbReference type="ARBA" id="ARBA00022723"/>
    </source>
</evidence>
<organism evidence="5 6">
    <name type="scientific">Blepharisma stoltei</name>
    <dbReference type="NCBI Taxonomy" id="1481888"/>
    <lineage>
        <taxon>Eukaryota</taxon>
        <taxon>Sar</taxon>
        <taxon>Alveolata</taxon>
        <taxon>Ciliophora</taxon>
        <taxon>Postciliodesmatophora</taxon>
        <taxon>Heterotrichea</taxon>
        <taxon>Heterotrichida</taxon>
        <taxon>Blepharismidae</taxon>
        <taxon>Blepharisma</taxon>
    </lineage>
</organism>
<dbReference type="Gene3D" id="3.30.40.10">
    <property type="entry name" value="Zinc/RING finger domain, C3HC4 (zinc finger)"/>
    <property type="match status" value="2"/>
</dbReference>
<evidence type="ECO:0000256" key="3">
    <source>
        <dbReference type="ARBA" id="ARBA00022833"/>
    </source>
</evidence>
<dbReference type="PANTHER" id="PTHR13793">
    <property type="entry name" value="PHD FINGER PROTEINS"/>
    <property type="match status" value="1"/>
</dbReference>
<proteinExistence type="predicted"/>
<dbReference type="InterPro" id="IPR034732">
    <property type="entry name" value="EPHD"/>
</dbReference>